<gene>
    <name evidence="9" type="ORF">CTI12_AA148940</name>
</gene>
<dbReference type="InterPro" id="IPR009057">
    <property type="entry name" value="Homeodomain-like_sf"/>
</dbReference>
<evidence type="ECO:0000259" key="7">
    <source>
        <dbReference type="PROSITE" id="PS50090"/>
    </source>
</evidence>
<dbReference type="PANTHER" id="PTHR46621">
    <property type="entry name" value="SNRNA-ACTIVATING PROTEIN COMPLEX SUBUNIT 4"/>
    <property type="match status" value="1"/>
</dbReference>
<feature type="domain" description="HTH myb-type" evidence="8">
    <location>
        <begin position="377"/>
        <end position="432"/>
    </location>
</feature>
<proteinExistence type="predicted"/>
<feature type="domain" description="Myb-like" evidence="7">
    <location>
        <begin position="482"/>
        <end position="532"/>
    </location>
</feature>
<dbReference type="FunFam" id="1.10.10.60:FF:000016">
    <property type="entry name" value="Transcriptional activator Myb isoform A"/>
    <property type="match status" value="1"/>
</dbReference>
<dbReference type="PROSITE" id="PS50090">
    <property type="entry name" value="MYB_LIKE"/>
    <property type="match status" value="4"/>
</dbReference>
<feature type="compositionally biased region" description="Basic residues" evidence="6">
    <location>
        <begin position="663"/>
        <end position="677"/>
    </location>
</feature>
<dbReference type="Proteomes" id="UP000245207">
    <property type="component" value="Unassembled WGS sequence"/>
</dbReference>
<feature type="compositionally biased region" description="Basic residues" evidence="6">
    <location>
        <begin position="807"/>
        <end position="819"/>
    </location>
</feature>
<comment type="caution">
    <text evidence="9">The sequence shown here is derived from an EMBL/GenBank/DDBJ whole genome shotgun (WGS) entry which is preliminary data.</text>
</comment>
<feature type="domain" description="HTH myb-type" evidence="8">
    <location>
        <begin position="324"/>
        <end position="376"/>
    </location>
</feature>
<organism evidence="9 10">
    <name type="scientific">Artemisia annua</name>
    <name type="common">Sweet wormwood</name>
    <dbReference type="NCBI Taxonomy" id="35608"/>
    <lineage>
        <taxon>Eukaryota</taxon>
        <taxon>Viridiplantae</taxon>
        <taxon>Streptophyta</taxon>
        <taxon>Embryophyta</taxon>
        <taxon>Tracheophyta</taxon>
        <taxon>Spermatophyta</taxon>
        <taxon>Magnoliopsida</taxon>
        <taxon>eudicotyledons</taxon>
        <taxon>Gunneridae</taxon>
        <taxon>Pentapetalae</taxon>
        <taxon>asterids</taxon>
        <taxon>campanulids</taxon>
        <taxon>Asterales</taxon>
        <taxon>Asteraceae</taxon>
        <taxon>Asteroideae</taxon>
        <taxon>Anthemideae</taxon>
        <taxon>Artemisiinae</taxon>
        <taxon>Artemisia</taxon>
    </lineage>
</organism>
<protein>
    <submittedName>
        <fullName evidence="9">Myb domain protein 4r1</fullName>
    </submittedName>
</protein>
<accession>A0A2U1PHG3</accession>
<keyword evidence="10" id="KW-1185">Reference proteome</keyword>
<evidence type="ECO:0000256" key="4">
    <source>
        <dbReference type="ARBA" id="ARBA00023163"/>
    </source>
</evidence>
<feature type="domain" description="HTH myb-type" evidence="8">
    <location>
        <begin position="489"/>
        <end position="536"/>
    </location>
</feature>
<dbReference type="PANTHER" id="PTHR46621:SF1">
    <property type="entry name" value="SNRNA-ACTIVATING PROTEIN COMPLEX SUBUNIT 4"/>
    <property type="match status" value="1"/>
</dbReference>
<keyword evidence="5" id="KW-0539">Nucleus</keyword>
<dbReference type="PROSITE" id="PS51294">
    <property type="entry name" value="HTH_MYB"/>
    <property type="match status" value="4"/>
</dbReference>
<dbReference type="CDD" id="cd00167">
    <property type="entry name" value="SANT"/>
    <property type="match status" value="3"/>
</dbReference>
<dbReference type="InterPro" id="IPR001005">
    <property type="entry name" value="SANT/Myb"/>
</dbReference>
<evidence type="ECO:0000256" key="2">
    <source>
        <dbReference type="ARBA" id="ARBA00023015"/>
    </source>
</evidence>
<feature type="compositionally biased region" description="Polar residues" evidence="6">
    <location>
        <begin position="625"/>
        <end position="636"/>
    </location>
</feature>
<dbReference type="AlphaFoldDB" id="A0A2U1PHG3"/>
<dbReference type="GO" id="GO:0042795">
    <property type="term" value="P:snRNA transcription by RNA polymerase II"/>
    <property type="evidence" value="ECO:0007669"/>
    <property type="project" value="TreeGrafter"/>
</dbReference>
<reference evidence="9 10" key="1">
    <citation type="journal article" date="2018" name="Mol. Plant">
        <title>The genome of Artemisia annua provides insight into the evolution of Asteraceae family and artemisinin biosynthesis.</title>
        <authorList>
            <person name="Shen Q."/>
            <person name="Zhang L."/>
            <person name="Liao Z."/>
            <person name="Wang S."/>
            <person name="Yan T."/>
            <person name="Shi P."/>
            <person name="Liu M."/>
            <person name="Fu X."/>
            <person name="Pan Q."/>
            <person name="Wang Y."/>
            <person name="Lv Z."/>
            <person name="Lu X."/>
            <person name="Zhang F."/>
            <person name="Jiang W."/>
            <person name="Ma Y."/>
            <person name="Chen M."/>
            <person name="Hao X."/>
            <person name="Li L."/>
            <person name="Tang Y."/>
            <person name="Lv G."/>
            <person name="Zhou Y."/>
            <person name="Sun X."/>
            <person name="Brodelius P.E."/>
            <person name="Rose J.K.C."/>
            <person name="Tang K."/>
        </authorList>
    </citation>
    <scope>NUCLEOTIDE SEQUENCE [LARGE SCALE GENOMIC DNA]</scope>
    <source>
        <strain evidence="10">cv. Huhao1</strain>
        <tissue evidence="9">Leaf</tissue>
    </source>
</reference>
<evidence type="ECO:0000256" key="5">
    <source>
        <dbReference type="ARBA" id="ARBA00023242"/>
    </source>
</evidence>
<dbReference type="GO" id="GO:0000978">
    <property type="term" value="F:RNA polymerase II cis-regulatory region sequence-specific DNA binding"/>
    <property type="evidence" value="ECO:0007669"/>
    <property type="project" value="TreeGrafter"/>
</dbReference>
<evidence type="ECO:0000256" key="3">
    <source>
        <dbReference type="ARBA" id="ARBA00023125"/>
    </source>
</evidence>
<evidence type="ECO:0000313" key="9">
    <source>
        <dbReference type="EMBL" id="PWA85196.1"/>
    </source>
</evidence>
<feature type="compositionally biased region" description="Basic and acidic residues" evidence="6">
    <location>
        <begin position="698"/>
        <end position="717"/>
    </location>
</feature>
<feature type="domain" description="HTH myb-type" evidence="8">
    <location>
        <begin position="436"/>
        <end position="485"/>
    </location>
</feature>
<dbReference type="EMBL" id="PKPP01001148">
    <property type="protein sequence ID" value="PWA85196.1"/>
    <property type="molecule type" value="Genomic_DNA"/>
</dbReference>
<evidence type="ECO:0000256" key="6">
    <source>
        <dbReference type="SAM" id="MobiDB-lite"/>
    </source>
</evidence>
<feature type="domain" description="Myb-like" evidence="7">
    <location>
        <begin position="436"/>
        <end position="481"/>
    </location>
</feature>
<feature type="compositionally biased region" description="Acidic residues" evidence="6">
    <location>
        <begin position="681"/>
        <end position="690"/>
    </location>
</feature>
<keyword evidence="2" id="KW-0805">Transcription regulation</keyword>
<feature type="compositionally biased region" description="Basic and acidic residues" evidence="6">
    <location>
        <begin position="641"/>
        <end position="662"/>
    </location>
</feature>
<dbReference type="InterPro" id="IPR017930">
    <property type="entry name" value="Myb_dom"/>
</dbReference>
<dbReference type="Pfam" id="PF00249">
    <property type="entry name" value="Myb_DNA-binding"/>
    <property type="match status" value="4"/>
</dbReference>
<feature type="region of interest" description="Disordered" evidence="6">
    <location>
        <begin position="584"/>
        <end position="786"/>
    </location>
</feature>
<evidence type="ECO:0000313" key="10">
    <source>
        <dbReference type="Proteomes" id="UP000245207"/>
    </source>
</evidence>
<feature type="region of interest" description="Disordered" evidence="6">
    <location>
        <begin position="807"/>
        <end position="832"/>
    </location>
</feature>
<dbReference type="GO" id="GO:0005634">
    <property type="term" value="C:nucleus"/>
    <property type="evidence" value="ECO:0007669"/>
    <property type="project" value="UniProtKB-SubCell"/>
</dbReference>
<feature type="domain" description="Myb-like" evidence="7">
    <location>
        <begin position="324"/>
        <end position="376"/>
    </location>
</feature>
<dbReference type="SMART" id="SM00717">
    <property type="entry name" value="SANT"/>
    <property type="match status" value="5"/>
</dbReference>
<dbReference type="OrthoDB" id="2143914at2759"/>
<feature type="domain" description="Myb-like" evidence="7">
    <location>
        <begin position="377"/>
        <end position="428"/>
    </location>
</feature>
<dbReference type="GO" id="GO:0042796">
    <property type="term" value="P:snRNA transcription by RNA polymerase III"/>
    <property type="evidence" value="ECO:0007669"/>
    <property type="project" value="TreeGrafter"/>
</dbReference>
<feature type="compositionally biased region" description="Polar residues" evidence="6">
    <location>
        <begin position="763"/>
        <end position="782"/>
    </location>
</feature>
<dbReference type="Gene3D" id="1.10.10.60">
    <property type="entry name" value="Homeodomain-like"/>
    <property type="match status" value="4"/>
</dbReference>
<evidence type="ECO:0000259" key="8">
    <source>
        <dbReference type="PROSITE" id="PS51294"/>
    </source>
</evidence>
<name>A0A2U1PHG3_ARTAN</name>
<feature type="compositionally biased region" description="Basic residues" evidence="6">
    <location>
        <begin position="603"/>
        <end position="614"/>
    </location>
</feature>
<dbReference type="GO" id="GO:0001006">
    <property type="term" value="F:RNA polymerase III type 3 promoter sequence-specific DNA binding"/>
    <property type="evidence" value="ECO:0007669"/>
    <property type="project" value="TreeGrafter"/>
</dbReference>
<dbReference type="SUPFAM" id="SSF46689">
    <property type="entry name" value="Homeodomain-like"/>
    <property type="match status" value="3"/>
</dbReference>
<keyword evidence="4" id="KW-0804">Transcription</keyword>
<dbReference type="InterPro" id="IPR051575">
    <property type="entry name" value="Myb-like_DNA-bd"/>
</dbReference>
<dbReference type="GO" id="GO:0019185">
    <property type="term" value="C:snRNA-activating protein complex"/>
    <property type="evidence" value="ECO:0007669"/>
    <property type="project" value="TreeGrafter"/>
</dbReference>
<evidence type="ECO:0000256" key="1">
    <source>
        <dbReference type="ARBA" id="ARBA00004123"/>
    </source>
</evidence>
<keyword evidence="3" id="KW-0238">DNA-binding</keyword>
<sequence>MKPLNTILPNDCDIIDDGEDYGGDFETLRAIQRSTGNGMESSVQRSEKQVGATNIIDLGKESSPNFFVTRNNNRQGFPDSVDGRAANNHISSNINSAANVSEGHEPGSELVPVGDCGFPASAQAFVEAIKKNRTYQKFLRDKLIQVEARLEENKKLRERVKFLKGFQVDCRKRTGRALSHKKDPRFQLISVPKLRANASKIKDTSTLPINQGPAQNPQVAIYQDAMLKYPFSLSREPWSKVDKENLKKGIKQQIQEMMLQNLFSDEGPNSSNLDRMITRIKKHEITHEDIRSFLPKVNWEQLASMYLTGRSGPECESRWRNCEDPLINRGKWTTHEEKKMLHCFSNRGFSNWIDIARELKTNRTPYQCLSRFQRSLNPSILNNEWTPTEDEELRKAVAEYGETNWQLIASIVSGRTGTQCSNRWKKSLNPLRERVGRWDPDEDKRLKIAVRLFGAKNWNKITKFVPGRTQVQCRERWVNCLNPSLKMDRWTEEEDMKLKAAVEEHNYSWARVAACIPPRTDSQCRRRWKVLLPHQVSMLKAAKEIEKRCFVSNFVDREGERPQLTYKDFNKPLLLEAGPKANEDNIISKDKKRRTIGKDGPGRAKKVAHTGKARKLVDEDDLENNDGQADITSNGDGENCEVEKEATGKSKSKEKERSVGKDRPRRARKVAHTGKARKLVDEDDVEDNDGQADITSDGEGHNTCDGVDREDKKEATGKRKRQGKERIILKDRSRRARQVSHTAKVSKLIDEDVGEDNGGHGDVTSNGRLTRQSLKNKANSSLKEARLLEQDNGEGIRTFDGDNREIKKKYTRKRKRKQKVNNEHEEMDENCEPGPISKKKFTKEIVCGLASMDIAEDEAISTNERSKCDSVYVRRSSRVPVMIKDVPSRDERCFSQVILKSMSGDGLQAKTLKKCKVSCKLPNGTNGNHNHGRKRKINIENSISKRKAVDGSGGIGKMVLEDEETFANFLSKLKKEEA</sequence>
<comment type="subcellular location">
    <subcellularLocation>
        <location evidence="1">Nucleus</location>
    </subcellularLocation>
</comment>